<protein>
    <submittedName>
        <fullName evidence="10">Histone-lysine N-methyltransferase SUVR3-like protein</fullName>
    </submittedName>
</protein>
<dbReference type="Pfam" id="PF00856">
    <property type="entry name" value="SET"/>
    <property type="match status" value="1"/>
</dbReference>
<feature type="domain" description="SET" evidence="8">
    <location>
        <begin position="185"/>
        <end position="385"/>
    </location>
</feature>
<evidence type="ECO:0000256" key="6">
    <source>
        <dbReference type="ARBA" id="ARBA00022723"/>
    </source>
</evidence>
<dbReference type="PANTHER" id="PTHR46223:SF3">
    <property type="entry name" value="HISTONE-LYSINE N-METHYLTRANSFERASE SET-23"/>
    <property type="match status" value="1"/>
</dbReference>
<dbReference type="EMBL" id="ASHM01000145">
    <property type="protein sequence ID" value="PNY04012.1"/>
    <property type="molecule type" value="Genomic_DNA"/>
</dbReference>
<keyword evidence="3 10" id="KW-0489">Methyltransferase</keyword>
<keyword evidence="6" id="KW-0479">Metal-binding</keyword>
<feature type="domain" description="Post-SET" evidence="9">
    <location>
        <begin position="392"/>
        <end position="408"/>
    </location>
</feature>
<dbReference type="InterPro" id="IPR003616">
    <property type="entry name" value="Post-SET_dom"/>
</dbReference>
<organism evidence="10 11">
    <name type="scientific">Trifolium pratense</name>
    <name type="common">Red clover</name>
    <dbReference type="NCBI Taxonomy" id="57577"/>
    <lineage>
        <taxon>Eukaryota</taxon>
        <taxon>Viridiplantae</taxon>
        <taxon>Streptophyta</taxon>
        <taxon>Embryophyta</taxon>
        <taxon>Tracheophyta</taxon>
        <taxon>Spermatophyta</taxon>
        <taxon>Magnoliopsida</taxon>
        <taxon>eudicotyledons</taxon>
        <taxon>Gunneridae</taxon>
        <taxon>Pentapetalae</taxon>
        <taxon>rosids</taxon>
        <taxon>fabids</taxon>
        <taxon>Fabales</taxon>
        <taxon>Fabaceae</taxon>
        <taxon>Papilionoideae</taxon>
        <taxon>50 kb inversion clade</taxon>
        <taxon>NPAAA clade</taxon>
        <taxon>Hologalegina</taxon>
        <taxon>IRL clade</taxon>
        <taxon>Trifolieae</taxon>
        <taxon>Trifolium</taxon>
    </lineage>
</organism>
<reference evidence="10 11" key="2">
    <citation type="journal article" date="2017" name="Front. Plant Sci.">
        <title>Gene Classification and Mining of Molecular Markers Useful in Red Clover (Trifolium pratense) Breeding.</title>
        <authorList>
            <person name="Istvanek J."/>
            <person name="Dluhosova J."/>
            <person name="Dluhos P."/>
            <person name="Patkova L."/>
            <person name="Nedelnik J."/>
            <person name="Repkova J."/>
        </authorList>
    </citation>
    <scope>NUCLEOTIDE SEQUENCE [LARGE SCALE GENOMIC DNA]</scope>
    <source>
        <strain evidence="11">cv. Tatra</strain>
        <tissue evidence="10">Young leaves</tissue>
    </source>
</reference>
<dbReference type="AlphaFoldDB" id="A0A2K3NLU6"/>
<gene>
    <name evidence="10" type="ORF">L195_g000423</name>
</gene>
<dbReference type="PROSITE" id="PS50868">
    <property type="entry name" value="POST_SET"/>
    <property type="match status" value="1"/>
</dbReference>
<dbReference type="InterPro" id="IPR050973">
    <property type="entry name" value="H3K9_Histone-Lys_N-MTase"/>
</dbReference>
<dbReference type="GO" id="GO:0032259">
    <property type="term" value="P:methylation"/>
    <property type="evidence" value="ECO:0007669"/>
    <property type="project" value="UniProtKB-KW"/>
</dbReference>
<dbReference type="SUPFAM" id="SSF82199">
    <property type="entry name" value="SET domain"/>
    <property type="match status" value="1"/>
</dbReference>
<dbReference type="Gene3D" id="2.170.270.10">
    <property type="entry name" value="SET domain"/>
    <property type="match status" value="2"/>
</dbReference>
<dbReference type="GO" id="GO:0005694">
    <property type="term" value="C:chromosome"/>
    <property type="evidence" value="ECO:0007669"/>
    <property type="project" value="UniProtKB-SubCell"/>
</dbReference>
<evidence type="ECO:0000256" key="1">
    <source>
        <dbReference type="ARBA" id="ARBA00004286"/>
    </source>
</evidence>
<evidence type="ECO:0000259" key="8">
    <source>
        <dbReference type="PROSITE" id="PS50280"/>
    </source>
</evidence>
<reference evidence="10 11" key="1">
    <citation type="journal article" date="2014" name="Am. J. Bot.">
        <title>Genome assembly and annotation for red clover (Trifolium pratense; Fabaceae).</title>
        <authorList>
            <person name="Istvanek J."/>
            <person name="Jaros M."/>
            <person name="Krenek A."/>
            <person name="Repkova J."/>
        </authorList>
    </citation>
    <scope>NUCLEOTIDE SEQUENCE [LARGE SCALE GENOMIC DNA]</scope>
    <source>
        <strain evidence="11">cv. Tatra</strain>
        <tissue evidence="10">Young leaves</tissue>
    </source>
</reference>
<keyword evidence="4 10" id="KW-0808">Transferase</keyword>
<name>A0A2K3NLU6_TRIPR</name>
<accession>A0A2K3NLU6</accession>
<keyword evidence="7" id="KW-0862">Zinc</keyword>
<dbReference type="GO" id="GO:0008168">
    <property type="term" value="F:methyltransferase activity"/>
    <property type="evidence" value="ECO:0007669"/>
    <property type="project" value="UniProtKB-KW"/>
</dbReference>
<comment type="caution">
    <text evidence="10">The sequence shown here is derived from an EMBL/GenBank/DDBJ whole genome shotgun (WGS) entry which is preliminary data.</text>
</comment>
<comment type="subcellular location">
    <subcellularLocation>
        <location evidence="1">Chromosome</location>
    </subcellularLocation>
</comment>
<evidence type="ECO:0000256" key="4">
    <source>
        <dbReference type="ARBA" id="ARBA00022679"/>
    </source>
</evidence>
<dbReference type="InterPro" id="IPR001214">
    <property type="entry name" value="SET_dom"/>
</dbReference>
<evidence type="ECO:0000256" key="5">
    <source>
        <dbReference type="ARBA" id="ARBA00022691"/>
    </source>
</evidence>
<evidence type="ECO:0000256" key="7">
    <source>
        <dbReference type="ARBA" id="ARBA00022833"/>
    </source>
</evidence>
<keyword evidence="5" id="KW-0949">S-adenosyl-L-methionine</keyword>
<dbReference type="SMART" id="SM00317">
    <property type="entry name" value="SET"/>
    <property type="match status" value="1"/>
</dbReference>
<evidence type="ECO:0000256" key="2">
    <source>
        <dbReference type="ARBA" id="ARBA00022454"/>
    </source>
</evidence>
<dbReference type="Proteomes" id="UP000236291">
    <property type="component" value="Unassembled WGS sequence"/>
</dbReference>
<dbReference type="PANTHER" id="PTHR46223">
    <property type="entry name" value="HISTONE-LYSINE N-METHYLTRANSFERASE SUV39H"/>
    <property type="match status" value="1"/>
</dbReference>
<dbReference type="PROSITE" id="PS50280">
    <property type="entry name" value="SET"/>
    <property type="match status" value="1"/>
</dbReference>
<dbReference type="STRING" id="57577.A0A2K3NLU6"/>
<evidence type="ECO:0000313" key="11">
    <source>
        <dbReference type="Proteomes" id="UP000236291"/>
    </source>
</evidence>
<dbReference type="GO" id="GO:0046872">
    <property type="term" value="F:metal ion binding"/>
    <property type="evidence" value="ECO:0007669"/>
    <property type="project" value="UniProtKB-KW"/>
</dbReference>
<keyword evidence="2" id="KW-0158">Chromosome</keyword>
<proteinExistence type="predicted"/>
<sequence length="412" mass="46152">MKIPKTTTMDDSSSNNPNSSSFLIQNSDLILPWLTHQQLANLSLTCKSLHNLTKTITLIRISDASRTFENFPIPFHNNNHNFHNHPYSYFLYTPSLILSHNLPRYQPWGWKVSSVISPIPVKTVDESESVSFVDVVGCECGEVCDDDDGCLCFDGGDSDVGRECGVGCSCGRECGNRVSQNGVRVRVKIVRCEGKGWGLFADQVIAKGEFLFQYAVYETQRYEFAMKHDTCRFLNSSVFELVHVYGTMVLEAIKKFYYSSNAASLTGAVEQTDNLRTSPLMKESELLTTKEAQRRQQYYDELSSRGRFSAALLVVREHLPSGKACLRLNIDATKIGNVARFVNHSCDGGNLSTKLIRSSGSLFPRLCFFALKDIQKDEELTFSYGEIRKRSNGLPCYCNSPSCFGTLPSEDT</sequence>
<dbReference type="InterPro" id="IPR046341">
    <property type="entry name" value="SET_dom_sf"/>
</dbReference>
<evidence type="ECO:0000259" key="9">
    <source>
        <dbReference type="PROSITE" id="PS50868"/>
    </source>
</evidence>
<evidence type="ECO:0000256" key="3">
    <source>
        <dbReference type="ARBA" id="ARBA00022603"/>
    </source>
</evidence>
<evidence type="ECO:0000313" key="10">
    <source>
        <dbReference type="EMBL" id="PNY04012.1"/>
    </source>
</evidence>